<evidence type="ECO:0000313" key="3">
    <source>
        <dbReference type="Proteomes" id="UP000784294"/>
    </source>
</evidence>
<sequence>MVAHLLGRVGTVASRGQSLSKSDASSRVGDKRGTPSTPSSTVKSYLACLKSPCRVVQFGWIFRVQIINSISNFPVQRIAAMLMCRNYTWLQGGESRISHPTTSDFPLIFDGLSEVQPSQNDAQCRRLTNQLVADSPFESSQQRTRQMRMVYLSYL</sequence>
<evidence type="ECO:0000313" key="2">
    <source>
        <dbReference type="EMBL" id="VEL15630.1"/>
    </source>
</evidence>
<comment type="caution">
    <text evidence="2">The sequence shown here is derived from an EMBL/GenBank/DDBJ whole genome shotgun (WGS) entry which is preliminary data.</text>
</comment>
<accession>A0A3S5CKE6</accession>
<gene>
    <name evidence="2" type="ORF">PXEA_LOCUS9070</name>
</gene>
<dbReference type="AlphaFoldDB" id="A0A3S5CKE6"/>
<proteinExistence type="predicted"/>
<dbReference type="EMBL" id="CAAALY010025268">
    <property type="protein sequence ID" value="VEL15630.1"/>
    <property type="molecule type" value="Genomic_DNA"/>
</dbReference>
<evidence type="ECO:0000256" key="1">
    <source>
        <dbReference type="SAM" id="MobiDB-lite"/>
    </source>
</evidence>
<keyword evidence="3" id="KW-1185">Reference proteome</keyword>
<name>A0A3S5CKE6_9PLAT</name>
<protein>
    <submittedName>
        <fullName evidence="2">Uncharacterized protein</fullName>
    </submittedName>
</protein>
<reference evidence="2" key="1">
    <citation type="submission" date="2018-11" db="EMBL/GenBank/DDBJ databases">
        <authorList>
            <consortium name="Pathogen Informatics"/>
        </authorList>
    </citation>
    <scope>NUCLEOTIDE SEQUENCE</scope>
</reference>
<organism evidence="2 3">
    <name type="scientific">Protopolystoma xenopodis</name>
    <dbReference type="NCBI Taxonomy" id="117903"/>
    <lineage>
        <taxon>Eukaryota</taxon>
        <taxon>Metazoa</taxon>
        <taxon>Spiralia</taxon>
        <taxon>Lophotrochozoa</taxon>
        <taxon>Platyhelminthes</taxon>
        <taxon>Monogenea</taxon>
        <taxon>Polyopisthocotylea</taxon>
        <taxon>Polystomatidea</taxon>
        <taxon>Polystomatidae</taxon>
        <taxon>Protopolystoma</taxon>
    </lineage>
</organism>
<feature type="compositionally biased region" description="Polar residues" evidence="1">
    <location>
        <begin position="14"/>
        <end position="25"/>
    </location>
</feature>
<dbReference type="Proteomes" id="UP000784294">
    <property type="component" value="Unassembled WGS sequence"/>
</dbReference>
<feature type="region of interest" description="Disordered" evidence="1">
    <location>
        <begin position="14"/>
        <end position="41"/>
    </location>
</feature>